<proteinExistence type="predicted"/>
<name>A0A967EFV9_9MICO</name>
<gene>
    <name evidence="2" type="ORF">G9U51_01005</name>
</gene>
<evidence type="ECO:0000313" key="2">
    <source>
        <dbReference type="EMBL" id="NHN54363.1"/>
    </source>
</evidence>
<feature type="region of interest" description="Disordered" evidence="1">
    <location>
        <begin position="1"/>
        <end position="21"/>
    </location>
</feature>
<protein>
    <submittedName>
        <fullName evidence="2">Uncharacterized protein</fullName>
    </submittedName>
</protein>
<organism evidence="2 3">
    <name type="scientific">Metallococcus carri</name>
    <dbReference type="NCBI Taxonomy" id="1656884"/>
    <lineage>
        <taxon>Bacteria</taxon>
        <taxon>Bacillati</taxon>
        <taxon>Actinomycetota</taxon>
        <taxon>Actinomycetes</taxon>
        <taxon>Micrococcales</taxon>
        <taxon>Dermacoccaceae</taxon>
        <taxon>Metallococcus</taxon>
    </lineage>
</organism>
<keyword evidence="3" id="KW-1185">Reference proteome</keyword>
<accession>A0A967EFV9</accession>
<dbReference type="AlphaFoldDB" id="A0A967EFV9"/>
<dbReference type="Proteomes" id="UP000744769">
    <property type="component" value="Unassembled WGS sequence"/>
</dbReference>
<evidence type="ECO:0000313" key="3">
    <source>
        <dbReference type="Proteomes" id="UP000744769"/>
    </source>
</evidence>
<evidence type="ECO:0000256" key="1">
    <source>
        <dbReference type="SAM" id="MobiDB-lite"/>
    </source>
</evidence>
<reference evidence="2" key="1">
    <citation type="submission" date="2020-03" db="EMBL/GenBank/DDBJ databases">
        <title>Draft sequencing of Calidifontibacter sp. DB0510.</title>
        <authorList>
            <person name="Kim D.-U."/>
        </authorList>
    </citation>
    <scope>NUCLEOTIDE SEQUENCE</scope>
    <source>
        <strain evidence="2">DB0510</strain>
    </source>
</reference>
<comment type="caution">
    <text evidence="2">The sequence shown here is derived from an EMBL/GenBank/DDBJ whole genome shotgun (WGS) entry which is preliminary data.</text>
</comment>
<sequence>MGVGVGRLRSSGEEGSQASGAMRDADLRGGLLAQEVPVPGNPEDAQQLLYLLLGRAIARCQVAEAAAETIHQVLLGKPPRERSTLGAKAKAVEPQLPDHLQAEYRTLVEARNYLVHRLLFDHGGWKGIPGWDSPELYRKLYDSIDDATQTIDRVSDLLNRYLVDTNPEVAIFKISDQGVEDIRDL</sequence>
<dbReference type="EMBL" id="JAAOIV010000001">
    <property type="protein sequence ID" value="NHN54363.1"/>
    <property type="molecule type" value="Genomic_DNA"/>
</dbReference>